<keyword evidence="3" id="KW-1185">Reference proteome</keyword>
<organism evidence="2 3">
    <name type="scientific">Streptomyces sodiiphilus</name>
    <dbReference type="NCBI Taxonomy" id="226217"/>
    <lineage>
        <taxon>Bacteria</taxon>
        <taxon>Bacillati</taxon>
        <taxon>Actinomycetota</taxon>
        <taxon>Actinomycetes</taxon>
        <taxon>Kitasatosporales</taxon>
        <taxon>Streptomycetaceae</taxon>
        <taxon>Streptomyces</taxon>
    </lineage>
</organism>
<name>A0ABP5ABX1_9ACTN</name>
<dbReference type="Proteomes" id="UP001501303">
    <property type="component" value="Unassembled WGS sequence"/>
</dbReference>
<feature type="transmembrane region" description="Helical" evidence="1">
    <location>
        <begin position="21"/>
        <end position="45"/>
    </location>
</feature>
<keyword evidence="1" id="KW-0472">Membrane</keyword>
<gene>
    <name evidence="2" type="ORF">GCM10009716_14230</name>
</gene>
<comment type="caution">
    <text evidence="2">The sequence shown here is derived from an EMBL/GenBank/DDBJ whole genome shotgun (WGS) entry which is preliminary data.</text>
</comment>
<dbReference type="EMBL" id="BAAAMJ010000010">
    <property type="protein sequence ID" value="GAA1905485.1"/>
    <property type="molecule type" value="Genomic_DNA"/>
</dbReference>
<reference evidence="3" key="1">
    <citation type="journal article" date="2019" name="Int. J. Syst. Evol. Microbiol.">
        <title>The Global Catalogue of Microorganisms (GCM) 10K type strain sequencing project: providing services to taxonomists for standard genome sequencing and annotation.</title>
        <authorList>
            <consortium name="The Broad Institute Genomics Platform"/>
            <consortium name="The Broad Institute Genome Sequencing Center for Infectious Disease"/>
            <person name="Wu L."/>
            <person name="Ma J."/>
        </authorList>
    </citation>
    <scope>NUCLEOTIDE SEQUENCE [LARGE SCALE GENOMIC DNA]</scope>
    <source>
        <strain evidence="3">JCM 13581</strain>
    </source>
</reference>
<keyword evidence="1" id="KW-0812">Transmembrane</keyword>
<keyword evidence="1" id="KW-1133">Transmembrane helix</keyword>
<evidence type="ECO:0000313" key="2">
    <source>
        <dbReference type="EMBL" id="GAA1905485.1"/>
    </source>
</evidence>
<protein>
    <submittedName>
        <fullName evidence="2">Uncharacterized protein</fullName>
    </submittedName>
</protein>
<sequence length="58" mass="6018">MAHPDRHRVVPAWRRRVTGPLVPVLVLACAAAAAAPFLPLLSWAITGGLAGYSLSGSV</sequence>
<evidence type="ECO:0000313" key="3">
    <source>
        <dbReference type="Proteomes" id="UP001501303"/>
    </source>
</evidence>
<accession>A0ABP5ABX1</accession>
<dbReference type="RefSeq" id="WP_344259659.1">
    <property type="nucleotide sequence ID" value="NZ_BAAAMJ010000010.1"/>
</dbReference>
<dbReference type="PROSITE" id="PS51257">
    <property type="entry name" value="PROKAR_LIPOPROTEIN"/>
    <property type="match status" value="1"/>
</dbReference>
<proteinExistence type="predicted"/>
<evidence type="ECO:0000256" key="1">
    <source>
        <dbReference type="SAM" id="Phobius"/>
    </source>
</evidence>